<feature type="domain" description="Rhodanese" evidence="1">
    <location>
        <begin position="41"/>
        <end position="127"/>
    </location>
</feature>
<dbReference type="PANTHER" id="PTHR43031">
    <property type="entry name" value="FAD-DEPENDENT OXIDOREDUCTASE"/>
    <property type="match status" value="1"/>
</dbReference>
<dbReference type="Proteomes" id="UP001549055">
    <property type="component" value="Unassembled WGS sequence"/>
</dbReference>
<dbReference type="SUPFAM" id="SSF52821">
    <property type="entry name" value="Rhodanese/Cell cycle control phosphatase"/>
    <property type="match status" value="1"/>
</dbReference>
<accession>A0ABV2JPR2</accession>
<dbReference type="InterPro" id="IPR050229">
    <property type="entry name" value="GlpE_sulfurtransferase"/>
</dbReference>
<keyword evidence="3" id="KW-1185">Reference proteome</keyword>
<dbReference type="CDD" id="cd00158">
    <property type="entry name" value="RHOD"/>
    <property type="match status" value="1"/>
</dbReference>
<reference evidence="2 3" key="1">
    <citation type="submission" date="2024-06" db="EMBL/GenBank/DDBJ databases">
        <title>Genomic Encyclopedia of Type Strains, Phase IV (KMG-IV): sequencing the most valuable type-strain genomes for metagenomic binning, comparative biology and taxonomic classification.</title>
        <authorList>
            <person name="Goeker M."/>
        </authorList>
    </citation>
    <scope>NUCLEOTIDE SEQUENCE [LARGE SCALE GENOMIC DNA]</scope>
    <source>
        <strain evidence="2 3">DSM 15349</strain>
    </source>
</reference>
<gene>
    <name evidence="2" type="ORF">ABID27_002030</name>
</gene>
<dbReference type="RefSeq" id="WP_253363360.1">
    <property type="nucleotide sequence ID" value="NZ_JALJXU010000002.1"/>
</dbReference>
<evidence type="ECO:0000313" key="3">
    <source>
        <dbReference type="Proteomes" id="UP001549055"/>
    </source>
</evidence>
<protein>
    <submittedName>
        <fullName evidence="2">Rhodanese-related sulfurtransferase</fullName>
    </submittedName>
</protein>
<comment type="caution">
    <text evidence="2">The sequence shown here is derived from an EMBL/GenBank/DDBJ whole genome shotgun (WGS) entry which is preliminary data.</text>
</comment>
<dbReference type="Gene3D" id="3.40.250.10">
    <property type="entry name" value="Rhodanese-like domain"/>
    <property type="match status" value="1"/>
</dbReference>
<dbReference type="PANTHER" id="PTHR43031:SF18">
    <property type="entry name" value="RHODANESE-RELATED SULFURTRANSFERASES"/>
    <property type="match status" value="1"/>
</dbReference>
<dbReference type="SMART" id="SM00450">
    <property type="entry name" value="RHOD"/>
    <property type="match status" value="1"/>
</dbReference>
<name>A0ABV2JPR2_9STRE</name>
<dbReference type="PROSITE" id="PS50206">
    <property type="entry name" value="RHODANESE_3"/>
    <property type="match status" value="1"/>
</dbReference>
<proteinExistence type="predicted"/>
<evidence type="ECO:0000259" key="1">
    <source>
        <dbReference type="PROSITE" id="PS50206"/>
    </source>
</evidence>
<dbReference type="InterPro" id="IPR001763">
    <property type="entry name" value="Rhodanese-like_dom"/>
</dbReference>
<dbReference type="EMBL" id="JBEPMK010000011">
    <property type="protein sequence ID" value="MET3645365.1"/>
    <property type="molecule type" value="Genomic_DNA"/>
</dbReference>
<dbReference type="InterPro" id="IPR036873">
    <property type="entry name" value="Rhodanese-like_dom_sf"/>
</dbReference>
<organism evidence="2 3">
    <name type="scientific">Streptococcus gallinaceus</name>
    <dbReference type="NCBI Taxonomy" id="165758"/>
    <lineage>
        <taxon>Bacteria</taxon>
        <taxon>Bacillati</taxon>
        <taxon>Bacillota</taxon>
        <taxon>Bacilli</taxon>
        <taxon>Lactobacillales</taxon>
        <taxon>Streptococcaceae</taxon>
        <taxon>Streptococcus</taxon>
    </lineage>
</organism>
<evidence type="ECO:0000313" key="2">
    <source>
        <dbReference type="EMBL" id="MET3645365.1"/>
    </source>
</evidence>
<sequence length="129" mass="14823">MNSTLLILLVTLVLLLAWMGYNYWRLKRAATLIENKEFAEKMHGAQVIDLRTPAEFSKKHILGARNIPSEQIKQSLGAIRKDKPVLIYENDRGQRVTSTALLLKKAGYNEIYILSYGLNEWDGKVKKNY</sequence>
<dbReference type="Pfam" id="PF00581">
    <property type="entry name" value="Rhodanese"/>
    <property type="match status" value="1"/>
</dbReference>